<reference evidence="3 4" key="1">
    <citation type="journal article" date="2016" name="Genome Announc.">
        <title>Draft Whole-Genome Sequence of Trichoderma gamsii T6085, a Promising Biocontrol Agent of Fusarium Head Blight on Wheat.</title>
        <authorList>
            <person name="Baroncelli R."/>
            <person name="Zapparata A."/>
            <person name="Piaggeschi G."/>
            <person name="Sarrocco S."/>
            <person name="Vannacci G."/>
        </authorList>
    </citation>
    <scope>NUCLEOTIDE SEQUENCE [LARGE SCALE GENOMIC DNA]</scope>
    <source>
        <strain evidence="3 4">T6085</strain>
    </source>
</reference>
<keyword evidence="1" id="KW-1133">Transmembrane helix</keyword>
<feature type="transmembrane region" description="Helical" evidence="1">
    <location>
        <begin position="62"/>
        <end position="82"/>
    </location>
</feature>
<evidence type="ECO:0000256" key="1">
    <source>
        <dbReference type="SAM" id="Phobius"/>
    </source>
</evidence>
<sequence>MPSSVCPVVVGKINISPSIQQINMLNSHESLGIAQVVFYVPIVPTAIWLFRRNGKNRPRMAWWCLIPFSLMRLAGGPVLIAFEQKPSIGLYVAAIILLNVGVVPLILATLGYVRIVLLDNYSSNPRANKIGSILRFCIFVAIGLLSAGGGVSSVGTPSAMNTSRALSLVGYILFAVILGVLIAMMSFFLQKKETLLPSSQAILRGGLLASPFLIIRTVFGLFEVVFQNSATSPFSPVEGNAVAFALMALLPEYIAILTYFYTGFSIPPDRGVPAAVEIITESADKSGV</sequence>
<feature type="transmembrane region" description="Helical" evidence="1">
    <location>
        <begin position="133"/>
        <end position="156"/>
    </location>
</feature>
<dbReference type="PANTHER" id="PTHR42109">
    <property type="entry name" value="UNPLACED GENOMIC SCAFFOLD UM_SCAF_CONTIG_1.265, WHOLE GENOME SHOTGUN SEQUENCE"/>
    <property type="match status" value="1"/>
</dbReference>
<proteinExistence type="predicted"/>
<keyword evidence="4" id="KW-1185">Reference proteome</keyword>
<feature type="transmembrane region" description="Helical" evidence="1">
    <location>
        <begin position="242"/>
        <end position="261"/>
    </location>
</feature>
<evidence type="ECO:0000259" key="2">
    <source>
        <dbReference type="Pfam" id="PF24800"/>
    </source>
</evidence>
<evidence type="ECO:0000313" key="3">
    <source>
        <dbReference type="EMBL" id="PON27567.1"/>
    </source>
</evidence>
<keyword evidence="1" id="KW-0472">Membrane</keyword>
<protein>
    <recommendedName>
        <fullName evidence="2">DUF7702 domain-containing protein</fullName>
    </recommendedName>
</protein>
<accession>A0A2P4ZTF7</accession>
<comment type="caution">
    <text evidence="3">The sequence shown here is derived from an EMBL/GenBank/DDBJ whole genome shotgun (WGS) entry which is preliminary data.</text>
</comment>
<evidence type="ECO:0000313" key="4">
    <source>
        <dbReference type="Proteomes" id="UP000054821"/>
    </source>
</evidence>
<gene>
    <name evidence="3" type="ORF">TGAM01_v203334</name>
</gene>
<dbReference type="AlphaFoldDB" id="A0A2P4ZTF7"/>
<dbReference type="Proteomes" id="UP000054821">
    <property type="component" value="Unassembled WGS sequence"/>
</dbReference>
<feature type="transmembrane region" description="Helical" evidence="1">
    <location>
        <begin position="88"/>
        <end position="113"/>
    </location>
</feature>
<dbReference type="PANTHER" id="PTHR42109:SF2">
    <property type="entry name" value="INTEGRAL MEMBRANE PROTEIN"/>
    <property type="match status" value="1"/>
</dbReference>
<dbReference type="EMBL" id="JPDN02000009">
    <property type="protein sequence ID" value="PON27567.1"/>
    <property type="molecule type" value="Genomic_DNA"/>
</dbReference>
<dbReference type="RefSeq" id="XP_024406023.1">
    <property type="nucleotide sequence ID" value="XM_024549185.1"/>
</dbReference>
<organism evidence="3 4">
    <name type="scientific">Trichoderma gamsii</name>
    <dbReference type="NCBI Taxonomy" id="398673"/>
    <lineage>
        <taxon>Eukaryota</taxon>
        <taxon>Fungi</taxon>
        <taxon>Dikarya</taxon>
        <taxon>Ascomycota</taxon>
        <taxon>Pezizomycotina</taxon>
        <taxon>Sordariomycetes</taxon>
        <taxon>Hypocreomycetidae</taxon>
        <taxon>Hypocreales</taxon>
        <taxon>Hypocreaceae</taxon>
        <taxon>Trichoderma</taxon>
    </lineage>
</organism>
<keyword evidence="1" id="KW-0812">Transmembrane</keyword>
<dbReference type="GeneID" id="29981423"/>
<feature type="transmembrane region" description="Helical" evidence="1">
    <location>
        <begin position="201"/>
        <end position="222"/>
    </location>
</feature>
<dbReference type="Pfam" id="PF24800">
    <property type="entry name" value="DUF7702"/>
    <property type="match status" value="1"/>
</dbReference>
<name>A0A2P4ZTF7_9HYPO</name>
<feature type="transmembrane region" description="Helical" evidence="1">
    <location>
        <begin position="31"/>
        <end position="50"/>
    </location>
</feature>
<dbReference type="InterPro" id="IPR056119">
    <property type="entry name" value="DUF7702"/>
</dbReference>
<feature type="transmembrane region" description="Helical" evidence="1">
    <location>
        <begin position="168"/>
        <end position="189"/>
    </location>
</feature>
<feature type="domain" description="DUF7702" evidence="2">
    <location>
        <begin position="26"/>
        <end position="266"/>
    </location>
</feature>